<dbReference type="SUPFAM" id="SSF55816">
    <property type="entry name" value="5'-nucleotidase (syn. UDP-sugar hydrolase), C-terminal domain"/>
    <property type="match status" value="1"/>
</dbReference>
<protein>
    <submittedName>
        <fullName evidence="2">5'-nucleotidase C-terminal domain-containing protein</fullName>
    </submittedName>
</protein>
<proteinExistence type="predicted"/>
<evidence type="ECO:0000313" key="3">
    <source>
        <dbReference type="Proteomes" id="UP001204015"/>
    </source>
</evidence>
<dbReference type="PROSITE" id="PS51257">
    <property type="entry name" value="PROKAR_LIPOPROTEIN"/>
    <property type="match status" value="1"/>
</dbReference>
<dbReference type="Gene3D" id="3.90.780.10">
    <property type="entry name" value="5'-Nucleotidase, C-terminal domain"/>
    <property type="match status" value="1"/>
</dbReference>
<reference evidence="2 3" key="1">
    <citation type="submission" date="2022-06" db="EMBL/GenBank/DDBJ databases">
        <title>A taxonomic note on the genus Prevotella: Description of four novel genera and emended description of the genera Hallella and Xylanibacter.</title>
        <authorList>
            <person name="Hitch T.C.A."/>
        </authorList>
    </citation>
    <scope>NUCLEOTIDE SEQUENCE [LARGE SCALE GENOMIC DNA]</scope>
    <source>
        <strain evidence="2 3">DSM 100619</strain>
    </source>
</reference>
<gene>
    <name evidence="2" type="ORF">NG821_11010</name>
</gene>
<sequence length="255" mass="27934">MKNKLKVLGLSSILFLGVACSNSKYVLSGISRQRILIDSTYDVNQDTAALHFLAPYTHVVDSLMNPVIGYSAKYMANHRPESEISDLFSDILLWGSSSFNEHPDFAVYNMGGIRAAFPKGPITKGDVLNAAPFENKICFLTLKGSDVLDLFRQMASRGGEGVSKGVNLVISKDGKLLDAKVHGQPVNPNASYRVATLDYVAQGNDDMVAFQKGTDVLSPQETKNDVRFIIESYFEQQKAKGTPVNPQIEGRIVVK</sequence>
<feature type="domain" description="5'-Nucleotidase C-terminal" evidence="1">
    <location>
        <begin position="68"/>
        <end position="211"/>
    </location>
</feature>
<evidence type="ECO:0000313" key="2">
    <source>
        <dbReference type="EMBL" id="MCO6026359.1"/>
    </source>
</evidence>
<accession>A0ABT1BZE7</accession>
<evidence type="ECO:0000259" key="1">
    <source>
        <dbReference type="Pfam" id="PF02872"/>
    </source>
</evidence>
<dbReference type="Pfam" id="PF02872">
    <property type="entry name" value="5_nucleotid_C"/>
    <property type="match status" value="1"/>
</dbReference>
<dbReference type="InterPro" id="IPR036907">
    <property type="entry name" value="5'-Nucleotdase_C_sf"/>
</dbReference>
<name>A0ABT1BZE7_9BACT</name>
<dbReference type="InterPro" id="IPR006179">
    <property type="entry name" value="5_nucleotidase/apyrase"/>
</dbReference>
<comment type="caution">
    <text evidence="2">The sequence shown here is derived from an EMBL/GenBank/DDBJ whole genome shotgun (WGS) entry which is preliminary data.</text>
</comment>
<dbReference type="EMBL" id="JAMXLY010000052">
    <property type="protein sequence ID" value="MCO6026359.1"/>
    <property type="molecule type" value="Genomic_DNA"/>
</dbReference>
<dbReference type="Proteomes" id="UP001204015">
    <property type="component" value="Unassembled WGS sequence"/>
</dbReference>
<dbReference type="PRINTS" id="PR01607">
    <property type="entry name" value="APYRASEFAMLY"/>
</dbReference>
<keyword evidence="3" id="KW-1185">Reference proteome</keyword>
<dbReference type="PANTHER" id="PTHR11575:SF24">
    <property type="entry name" value="5'-NUCLEOTIDASE"/>
    <property type="match status" value="1"/>
</dbReference>
<dbReference type="InterPro" id="IPR008334">
    <property type="entry name" value="5'-Nucleotdase_C"/>
</dbReference>
<dbReference type="PANTHER" id="PTHR11575">
    <property type="entry name" value="5'-NUCLEOTIDASE-RELATED"/>
    <property type="match status" value="1"/>
</dbReference>
<organism evidence="2 3">
    <name type="scientific">Segatella cerevisiae</name>
    <dbReference type="NCBI Taxonomy" id="2053716"/>
    <lineage>
        <taxon>Bacteria</taxon>
        <taxon>Pseudomonadati</taxon>
        <taxon>Bacteroidota</taxon>
        <taxon>Bacteroidia</taxon>
        <taxon>Bacteroidales</taxon>
        <taxon>Prevotellaceae</taxon>
        <taxon>Segatella</taxon>
    </lineage>
</organism>
<dbReference type="RefSeq" id="WP_252761714.1">
    <property type="nucleotide sequence ID" value="NZ_JAMXLY010000052.1"/>
</dbReference>